<reference evidence="2" key="1">
    <citation type="submission" date="2017-10" db="EMBL/GenBank/DDBJ databases">
        <title>Massilia psychrophilum sp. nov., a novel purple-pigmented bacterium isolated from Tianshan glacier, Xinjiang Municipality, China.</title>
        <authorList>
            <person name="Wang H."/>
        </authorList>
    </citation>
    <scope>NUCLEOTIDE SEQUENCE [LARGE SCALE GENOMIC DNA]</scope>
    <source>
        <strain evidence="2">B2</strain>
    </source>
</reference>
<evidence type="ECO:0000313" key="3">
    <source>
        <dbReference type="Proteomes" id="UP000229897"/>
    </source>
</evidence>
<dbReference type="PANTHER" id="PTHR31360:SF0">
    <property type="entry name" value="OIL BODY-ASSOCIATED PROTEIN 1B"/>
    <property type="match status" value="1"/>
</dbReference>
<dbReference type="Pfam" id="PF06884">
    <property type="entry name" value="DUF1264"/>
    <property type="match status" value="1"/>
</dbReference>
<evidence type="ECO:0000313" key="2">
    <source>
        <dbReference type="EMBL" id="ATQ74706.1"/>
    </source>
</evidence>
<dbReference type="KEGG" id="mass:CR152_09350"/>
<accession>A0A2D2DI98</accession>
<keyword evidence="2" id="KW-0449">Lipoprotein</keyword>
<organism evidence="2 3">
    <name type="scientific">Massilia violaceinigra</name>
    <dbReference type="NCBI Taxonomy" id="2045208"/>
    <lineage>
        <taxon>Bacteria</taxon>
        <taxon>Pseudomonadati</taxon>
        <taxon>Pseudomonadota</taxon>
        <taxon>Betaproteobacteria</taxon>
        <taxon>Burkholderiales</taxon>
        <taxon>Oxalobacteraceae</taxon>
        <taxon>Telluria group</taxon>
        <taxon>Massilia</taxon>
    </lineage>
</organism>
<protein>
    <submittedName>
        <fullName evidence="2">Outer membrane or secreted lipoprotein</fullName>
    </submittedName>
</protein>
<feature type="compositionally biased region" description="Basic and acidic residues" evidence="1">
    <location>
        <begin position="203"/>
        <end position="219"/>
    </location>
</feature>
<dbReference type="PANTHER" id="PTHR31360">
    <property type="match status" value="1"/>
</dbReference>
<dbReference type="Proteomes" id="UP000229897">
    <property type="component" value="Chromosome"/>
</dbReference>
<gene>
    <name evidence="2" type="ORF">CR152_09350</name>
</gene>
<feature type="region of interest" description="Disordered" evidence="1">
    <location>
        <begin position="203"/>
        <end position="247"/>
    </location>
</feature>
<dbReference type="InterPro" id="IPR010686">
    <property type="entry name" value="OBAP-like"/>
</dbReference>
<dbReference type="EMBL" id="CP024608">
    <property type="protein sequence ID" value="ATQ74706.1"/>
    <property type="molecule type" value="Genomic_DNA"/>
</dbReference>
<dbReference type="OrthoDB" id="254168at2"/>
<sequence>MALAALLLSMSPIRAQEKVAPAQTPPGADKAPKTIALEAGAKLLQSNSPVAGFDIYLVGFHPMKDHPEHQMEAHHYCHQMNEDFAQCVLFDSNTKKANMHGVEYIISETLFETLPAEEKKFWHPHNGEILSGQLMAPGIPKIAEKALMKSKMNSYGKTWHVWNTGHMGQPNDKLPMGEPMLAWSFSRDGEAQPGLVEERDRRMKLDTARTRKERADLAKLAKPQSGTDDLKGKFARPTREIPGVTNK</sequence>
<evidence type="ECO:0000256" key="1">
    <source>
        <dbReference type="SAM" id="MobiDB-lite"/>
    </source>
</evidence>
<name>A0A2D2DI98_9BURK</name>
<proteinExistence type="predicted"/>
<keyword evidence="3" id="KW-1185">Reference proteome</keyword>
<dbReference type="AlphaFoldDB" id="A0A2D2DI98"/>